<comment type="caution">
    <text evidence="1">The sequence shown here is derived from an EMBL/GenBank/DDBJ whole genome shotgun (WGS) entry which is preliminary data.</text>
</comment>
<dbReference type="GeneID" id="40725411"/>
<evidence type="ECO:0000313" key="2">
    <source>
        <dbReference type="Proteomes" id="UP000306050"/>
    </source>
</evidence>
<dbReference type="KEGG" id="sgra:EX895_002516"/>
<dbReference type="RefSeq" id="XP_029740513.1">
    <property type="nucleotide sequence ID" value="XM_029883115.1"/>
</dbReference>
<dbReference type="OrthoDB" id="2544685at2759"/>
<proteinExistence type="predicted"/>
<dbReference type="Proteomes" id="UP000306050">
    <property type="component" value="Chromosome SGRAM_15"/>
</dbReference>
<protein>
    <submittedName>
        <fullName evidence="1">Uncharacterized protein</fullName>
    </submittedName>
</protein>
<sequence>MELRFTGPRSDLGQANLLLTEDDVTHRSVSSFSDGTRVCTYHFAEQSSSHQRRILSRVSCNQLVLHHILPPGQTAGGSTPALASSSTPFVRLSRENEFDLRLQGFALSFGSQNEGPFARIASQHHSFSSASPGVLEQIACLRVSLQLANVSSYAEERACKPSCCLFLLLQHGRLKIDASFFSPQSSSFGILCLSESANLSLKRSKRSNFAASVGGRGSKEPSLGSFVMQPRDAVVGQTELLQALELELSSNDSALWAIANFADAGSS</sequence>
<gene>
    <name evidence="1" type="ORF">EX895_002516</name>
</gene>
<keyword evidence="2" id="KW-1185">Reference proteome</keyword>
<name>A0A4U7KYM8_9BASI</name>
<dbReference type="EMBL" id="SRRM01000008">
    <property type="protein sequence ID" value="TKY88528.1"/>
    <property type="molecule type" value="Genomic_DNA"/>
</dbReference>
<evidence type="ECO:0000313" key="1">
    <source>
        <dbReference type="EMBL" id="TKY88528.1"/>
    </source>
</evidence>
<accession>A0A4U7KYM8</accession>
<organism evidence="1 2">
    <name type="scientific">Sporisorium graminicola</name>
    <dbReference type="NCBI Taxonomy" id="280036"/>
    <lineage>
        <taxon>Eukaryota</taxon>
        <taxon>Fungi</taxon>
        <taxon>Dikarya</taxon>
        <taxon>Basidiomycota</taxon>
        <taxon>Ustilaginomycotina</taxon>
        <taxon>Ustilaginomycetes</taxon>
        <taxon>Ustilaginales</taxon>
        <taxon>Ustilaginaceae</taxon>
        <taxon>Sporisorium</taxon>
    </lineage>
</organism>
<reference evidence="1 2" key="1">
    <citation type="submission" date="2019-05" db="EMBL/GenBank/DDBJ databases">
        <title>Sporisorium graminicola CBS 10092 draft sequencing and annotation.</title>
        <authorList>
            <person name="Solano-Gonzalez S."/>
            <person name="Caddick M.X."/>
            <person name="Darby A."/>
        </authorList>
    </citation>
    <scope>NUCLEOTIDE SEQUENCE [LARGE SCALE GENOMIC DNA]</scope>
    <source>
        <strain evidence="1 2">CBS 10092</strain>
    </source>
</reference>
<dbReference type="AlphaFoldDB" id="A0A4U7KYM8"/>